<dbReference type="Gene3D" id="1.10.3720.10">
    <property type="entry name" value="MetI-like"/>
    <property type="match status" value="1"/>
</dbReference>
<name>A0A9X2CRB3_9BACI</name>
<gene>
    <name evidence="9" type="ORF">MF646_01050</name>
</gene>
<comment type="subcellular location">
    <subcellularLocation>
        <location evidence="1 7">Cell membrane</location>
        <topology evidence="1 7">Multi-pass membrane protein</topology>
    </subcellularLocation>
</comment>
<keyword evidence="4 7" id="KW-0812">Transmembrane</keyword>
<organism evidence="9 10">
    <name type="scientific">Halalkalibacter alkaliphilus</name>
    <dbReference type="NCBI Taxonomy" id="2917993"/>
    <lineage>
        <taxon>Bacteria</taxon>
        <taxon>Bacillati</taxon>
        <taxon>Bacillota</taxon>
        <taxon>Bacilli</taxon>
        <taxon>Bacillales</taxon>
        <taxon>Bacillaceae</taxon>
        <taxon>Halalkalibacter</taxon>
    </lineage>
</organism>
<dbReference type="InterPro" id="IPR000515">
    <property type="entry name" value="MetI-like"/>
</dbReference>
<feature type="transmembrane region" description="Helical" evidence="7">
    <location>
        <begin position="236"/>
        <end position="257"/>
    </location>
</feature>
<evidence type="ECO:0000259" key="8">
    <source>
        <dbReference type="PROSITE" id="PS50928"/>
    </source>
</evidence>
<dbReference type="PROSITE" id="PS50928">
    <property type="entry name" value="ABC_TM1"/>
    <property type="match status" value="1"/>
</dbReference>
<keyword evidence="2 7" id="KW-0813">Transport</keyword>
<evidence type="ECO:0000313" key="10">
    <source>
        <dbReference type="Proteomes" id="UP001139150"/>
    </source>
</evidence>
<dbReference type="Pfam" id="PF00528">
    <property type="entry name" value="BPD_transp_1"/>
    <property type="match status" value="1"/>
</dbReference>
<evidence type="ECO:0000256" key="3">
    <source>
        <dbReference type="ARBA" id="ARBA00022475"/>
    </source>
</evidence>
<dbReference type="RefSeq" id="WP_250094626.1">
    <property type="nucleotide sequence ID" value="NZ_JAKRYL010000001.1"/>
</dbReference>
<evidence type="ECO:0000313" key="9">
    <source>
        <dbReference type="EMBL" id="MCL7745694.1"/>
    </source>
</evidence>
<feature type="transmembrane region" description="Helical" evidence="7">
    <location>
        <begin position="134"/>
        <end position="154"/>
    </location>
</feature>
<dbReference type="InterPro" id="IPR051393">
    <property type="entry name" value="ABC_transporter_permease"/>
</dbReference>
<keyword evidence="3" id="KW-1003">Cell membrane</keyword>
<feature type="transmembrane region" description="Helical" evidence="7">
    <location>
        <begin position="36"/>
        <end position="63"/>
    </location>
</feature>
<evidence type="ECO:0000256" key="7">
    <source>
        <dbReference type="RuleBase" id="RU363032"/>
    </source>
</evidence>
<dbReference type="EMBL" id="JAKRYL010000001">
    <property type="protein sequence ID" value="MCL7745694.1"/>
    <property type="molecule type" value="Genomic_DNA"/>
</dbReference>
<feature type="transmembrane region" description="Helical" evidence="7">
    <location>
        <begin position="288"/>
        <end position="309"/>
    </location>
</feature>
<dbReference type="CDD" id="cd06261">
    <property type="entry name" value="TM_PBP2"/>
    <property type="match status" value="1"/>
</dbReference>
<feature type="domain" description="ABC transmembrane type-1" evidence="8">
    <location>
        <begin position="97"/>
        <end position="309"/>
    </location>
</feature>
<dbReference type="Proteomes" id="UP001139150">
    <property type="component" value="Unassembled WGS sequence"/>
</dbReference>
<dbReference type="PANTHER" id="PTHR30193:SF37">
    <property type="entry name" value="INNER MEMBRANE ABC TRANSPORTER PERMEASE PROTEIN YCJO"/>
    <property type="match status" value="1"/>
</dbReference>
<dbReference type="GO" id="GO:0005886">
    <property type="term" value="C:plasma membrane"/>
    <property type="evidence" value="ECO:0007669"/>
    <property type="project" value="UniProtKB-SubCell"/>
</dbReference>
<feature type="transmembrane region" description="Helical" evidence="7">
    <location>
        <begin position="101"/>
        <end position="122"/>
    </location>
</feature>
<evidence type="ECO:0000256" key="5">
    <source>
        <dbReference type="ARBA" id="ARBA00022989"/>
    </source>
</evidence>
<reference evidence="9" key="1">
    <citation type="submission" date="2022-02" db="EMBL/GenBank/DDBJ databases">
        <title>Halalkalibacter sp. nov. isolated from Lonar Lake, India.</title>
        <authorList>
            <person name="Joshi A."/>
            <person name="Thite S."/>
            <person name="Lodha T."/>
        </authorList>
    </citation>
    <scope>NUCLEOTIDE SEQUENCE</scope>
    <source>
        <strain evidence="9">MEB205</strain>
    </source>
</reference>
<comment type="similarity">
    <text evidence="7">Belongs to the binding-protein-dependent transport system permease family.</text>
</comment>
<keyword evidence="6 7" id="KW-0472">Membrane</keyword>
<evidence type="ECO:0000256" key="6">
    <source>
        <dbReference type="ARBA" id="ARBA00023136"/>
    </source>
</evidence>
<feature type="transmembrane region" description="Helical" evidence="7">
    <location>
        <begin position="187"/>
        <end position="207"/>
    </location>
</feature>
<sequence>MEAAKKEQFEPQSPNPIKMVKRNNPNRMTYKRQKKVLGILFSLPALVLLFTFLILPVLLAFIYSFMDYAMLRPGEKTFIGLDNYQRLLTDGNFLNALKNTMYFTAVVVPLQSLVALGLALLVNKKVKLASLGRVFFFSPVVTSMVVVAILWTFLYNVENGLINSVLNLFGIPNQPFLLSPNQAMNSIIFMSIWQAAGFQMIIFLAGLKEVPEELYEAAEIDGANAWRKFLNVTLPALKHVTAFVLIITTIQAFRLFVQPFVMTNGGPSGSTKTLVYMLYEEGFQFRDVGYSSAISVVFFIIVLSVSLIMKKFLVKE</sequence>
<dbReference type="SUPFAM" id="SSF161098">
    <property type="entry name" value="MetI-like"/>
    <property type="match status" value="1"/>
</dbReference>
<keyword evidence="5 7" id="KW-1133">Transmembrane helix</keyword>
<comment type="caution">
    <text evidence="9">The sequence shown here is derived from an EMBL/GenBank/DDBJ whole genome shotgun (WGS) entry which is preliminary data.</text>
</comment>
<keyword evidence="10" id="KW-1185">Reference proteome</keyword>
<dbReference type="GO" id="GO:0055085">
    <property type="term" value="P:transmembrane transport"/>
    <property type="evidence" value="ECO:0007669"/>
    <property type="project" value="InterPro"/>
</dbReference>
<proteinExistence type="inferred from homology"/>
<evidence type="ECO:0000256" key="2">
    <source>
        <dbReference type="ARBA" id="ARBA00022448"/>
    </source>
</evidence>
<dbReference type="InterPro" id="IPR035906">
    <property type="entry name" value="MetI-like_sf"/>
</dbReference>
<evidence type="ECO:0000256" key="1">
    <source>
        <dbReference type="ARBA" id="ARBA00004651"/>
    </source>
</evidence>
<protein>
    <submittedName>
        <fullName evidence="9">Sugar ABC transporter permease</fullName>
    </submittedName>
</protein>
<evidence type="ECO:0000256" key="4">
    <source>
        <dbReference type="ARBA" id="ARBA00022692"/>
    </source>
</evidence>
<accession>A0A9X2CRB3</accession>
<dbReference type="AlphaFoldDB" id="A0A9X2CRB3"/>
<dbReference type="PANTHER" id="PTHR30193">
    <property type="entry name" value="ABC TRANSPORTER PERMEASE PROTEIN"/>
    <property type="match status" value="1"/>
</dbReference>